<reference evidence="2" key="1">
    <citation type="submission" date="2021-06" db="EMBL/GenBank/DDBJ databases">
        <authorList>
            <person name="Kallberg Y."/>
            <person name="Tangrot J."/>
            <person name="Rosling A."/>
        </authorList>
    </citation>
    <scope>NUCLEOTIDE SEQUENCE</scope>
    <source>
        <strain evidence="2">AZ414A</strain>
    </source>
</reference>
<accession>A0A9N8VCF5</accession>
<dbReference type="GO" id="GO:0005768">
    <property type="term" value="C:endosome"/>
    <property type="evidence" value="ECO:0007669"/>
    <property type="project" value="TreeGrafter"/>
</dbReference>
<evidence type="ECO:0000313" key="2">
    <source>
        <dbReference type="EMBL" id="CAG8445425.1"/>
    </source>
</evidence>
<evidence type="ECO:0000256" key="1">
    <source>
        <dbReference type="SAM" id="MobiDB-lite"/>
    </source>
</evidence>
<dbReference type="Pfam" id="PF08432">
    <property type="entry name" value="Vfa1"/>
    <property type="match status" value="1"/>
</dbReference>
<sequence length="189" mass="21696">MSTSTKKGSAPKLRNLYTHRTATSERPCFVCSKFTSAVLTTGDGLDWFYICTSHLNDSSFASPVVPVSEPVKTTIKHDDSTIIPKKEGEKEMKKKEEKDENKDENKDELTTKEKKEKQGDDKEKKDELKKEIKSPLISNHVPPLPPEPKQYILHRDIFYLRESCLIKKRQEKESQNLLKQLPNVPKTPL</sequence>
<dbReference type="Proteomes" id="UP000789706">
    <property type="component" value="Unassembled WGS sequence"/>
</dbReference>
<dbReference type="EMBL" id="CAJVPK010000085">
    <property type="protein sequence ID" value="CAG8445425.1"/>
    <property type="molecule type" value="Genomic_DNA"/>
</dbReference>
<proteinExistence type="predicted"/>
<dbReference type="GO" id="GO:0007034">
    <property type="term" value="P:vacuolar transport"/>
    <property type="evidence" value="ECO:0007669"/>
    <property type="project" value="TreeGrafter"/>
</dbReference>
<dbReference type="OrthoDB" id="2158714at2759"/>
<feature type="compositionally biased region" description="Basic and acidic residues" evidence="1">
    <location>
        <begin position="75"/>
        <end position="133"/>
    </location>
</feature>
<organism evidence="2 3">
    <name type="scientific">Diversispora eburnea</name>
    <dbReference type="NCBI Taxonomy" id="1213867"/>
    <lineage>
        <taxon>Eukaryota</taxon>
        <taxon>Fungi</taxon>
        <taxon>Fungi incertae sedis</taxon>
        <taxon>Mucoromycota</taxon>
        <taxon>Glomeromycotina</taxon>
        <taxon>Glomeromycetes</taxon>
        <taxon>Diversisporales</taxon>
        <taxon>Diversisporaceae</taxon>
        <taxon>Diversispora</taxon>
    </lineage>
</organism>
<dbReference type="InterPro" id="IPR013640">
    <property type="entry name" value="Vfa1"/>
</dbReference>
<evidence type="ECO:0000313" key="3">
    <source>
        <dbReference type="Proteomes" id="UP000789706"/>
    </source>
</evidence>
<name>A0A9N8VCF5_9GLOM</name>
<dbReference type="AlphaFoldDB" id="A0A9N8VCF5"/>
<dbReference type="PANTHER" id="PTHR28218:SF1">
    <property type="entry name" value="VPS4-ASSOCIATED PROTEIN 1"/>
    <property type="match status" value="1"/>
</dbReference>
<gene>
    <name evidence="2" type="ORF">DEBURN_LOCUS1759</name>
</gene>
<dbReference type="PANTHER" id="PTHR28218">
    <property type="entry name" value="VPS4-ASSOCIATED PROTEIN 1"/>
    <property type="match status" value="1"/>
</dbReference>
<keyword evidence="3" id="KW-1185">Reference proteome</keyword>
<feature type="region of interest" description="Disordered" evidence="1">
    <location>
        <begin position="71"/>
        <end position="148"/>
    </location>
</feature>
<comment type="caution">
    <text evidence="2">The sequence shown here is derived from an EMBL/GenBank/DDBJ whole genome shotgun (WGS) entry which is preliminary data.</text>
</comment>
<protein>
    <submittedName>
        <fullName evidence="2">7543_t:CDS:1</fullName>
    </submittedName>
</protein>